<organism evidence="1 2">
    <name type="scientific">Penicillium salamii</name>
    <dbReference type="NCBI Taxonomy" id="1612424"/>
    <lineage>
        <taxon>Eukaryota</taxon>
        <taxon>Fungi</taxon>
        <taxon>Dikarya</taxon>
        <taxon>Ascomycota</taxon>
        <taxon>Pezizomycotina</taxon>
        <taxon>Eurotiomycetes</taxon>
        <taxon>Eurotiomycetidae</taxon>
        <taxon>Eurotiales</taxon>
        <taxon>Aspergillaceae</taxon>
        <taxon>Penicillium</taxon>
    </lineage>
</organism>
<sequence>MAAIINQLSSIARDLGALNLAMRDISLSGTDLQTLEEIAANLKDIIVVIESKTGLRKRPWMEQAWKDSEPHRLKAQSIIATVLSGGRLRNPAVFRRNMKLIYRGSPQSEFDSKDTKWRRSVVQKRCSRIQQLSPDGIVSWAIAYPPTTWGPCFMPNEIFDCLVEDIEPRDRKNWPDAVCQTLSRLKDGELQGCYGLEQLVHDLENPSQQNEFTDHDMPVQAVQTAPRNPDDENRVMKHMFTNAPSTMVMQLPQPFRAAVQNSALWKWERSHGYGTTACVATLFPKDETQDVSFTIWVGHNDGYRLNDIYGVKHALSS</sequence>
<name>A0A9W4NAV7_9EURO</name>
<reference evidence="1" key="1">
    <citation type="submission" date="2021-07" db="EMBL/GenBank/DDBJ databases">
        <authorList>
            <person name="Branca A.L. A."/>
        </authorList>
    </citation>
    <scope>NUCLEOTIDE SEQUENCE</scope>
</reference>
<comment type="caution">
    <text evidence="1">The sequence shown here is derived from an EMBL/GenBank/DDBJ whole genome shotgun (WGS) entry which is preliminary data.</text>
</comment>
<proteinExistence type="predicted"/>
<protein>
    <submittedName>
        <fullName evidence="1">Uncharacterized protein</fullName>
    </submittedName>
</protein>
<evidence type="ECO:0000313" key="2">
    <source>
        <dbReference type="Proteomes" id="UP001152649"/>
    </source>
</evidence>
<dbReference type="EMBL" id="CAJVPG010000092">
    <property type="protein sequence ID" value="CAG8325200.1"/>
    <property type="molecule type" value="Genomic_DNA"/>
</dbReference>
<dbReference type="AlphaFoldDB" id="A0A9W4NAV7"/>
<evidence type="ECO:0000313" key="1">
    <source>
        <dbReference type="EMBL" id="CAG8325200.1"/>
    </source>
</evidence>
<accession>A0A9W4NAV7</accession>
<gene>
    <name evidence="1" type="ORF">PSALAMII_LOCUS2455</name>
</gene>
<dbReference type="Proteomes" id="UP001152649">
    <property type="component" value="Unassembled WGS sequence"/>
</dbReference>
<dbReference type="OrthoDB" id="1749473at2759"/>
<keyword evidence="2" id="KW-1185">Reference proteome</keyword>